<feature type="region of interest" description="Disordered" evidence="1">
    <location>
        <begin position="1"/>
        <end position="52"/>
    </location>
</feature>
<evidence type="ECO:0000313" key="3">
    <source>
        <dbReference type="Proteomes" id="UP001341281"/>
    </source>
</evidence>
<proteinExistence type="predicted"/>
<keyword evidence="3" id="KW-1185">Reference proteome</keyword>
<dbReference type="EMBL" id="CP144747">
    <property type="protein sequence ID" value="WVZ66261.1"/>
    <property type="molecule type" value="Genomic_DNA"/>
</dbReference>
<dbReference type="Proteomes" id="UP001341281">
    <property type="component" value="Chromosome 03"/>
</dbReference>
<gene>
    <name evidence="2" type="ORF">U9M48_015508</name>
</gene>
<sequence>MRVGGGCGPFPSRAPGSWRGARASWLGPNHSRSPLSWPEKKKRGGEQGERIRGYIEREEKARLCVCERDRGRGAAAAGGGGSGAADRRRS</sequence>
<reference evidence="2 3" key="1">
    <citation type="submission" date="2024-02" db="EMBL/GenBank/DDBJ databases">
        <title>High-quality chromosome-scale genome assembly of Pensacola bahiagrass (Paspalum notatum Flugge var. saurae).</title>
        <authorList>
            <person name="Vega J.M."/>
            <person name="Podio M."/>
            <person name="Orjuela J."/>
            <person name="Siena L.A."/>
            <person name="Pessino S.C."/>
            <person name="Combes M.C."/>
            <person name="Mariac C."/>
            <person name="Albertini E."/>
            <person name="Pupilli F."/>
            <person name="Ortiz J.P.A."/>
            <person name="Leblanc O."/>
        </authorList>
    </citation>
    <scope>NUCLEOTIDE SEQUENCE [LARGE SCALE GENOMIC DNA]</scope>
    <source>
        <strain evidence="2">R1</strain>
        <tissue evidence="2">Leaf</tissue>
    </source>
</reference>
<feature type="region of interest" description="Disordered" evidence="1">
    <location>
        <begin position="71"/>
        <end position="90"/>
    </location>
</feature>
<accession>A0AAQ3WM48</accession>
<dbReference type="AlphaFoldDB" id="A0AAQ3WM48"/>
<protein>
    <submittedName>
        <fullName evidence="2">Uncharacterized protein</fullName>
    </submittedName>
</protein>
<evidence type="ECO:0000256" key="1">
    <source>
        <dbReference type="SAM" id="MobiDB-lite"/>
    </source>
</evidence>
<organism evidence="2 3">
    <name type="scientific">Paspalum notatum var. saurae</name>
    <dbReference type="NCBI Taxonomy" id="547442"/>
    <lineage>
        <taxon>Eukaryota</taxon>
        <taxon>Viridiplantae</taxon>
        <taxon>Streptophyta</taxon>
        <taxon>Embryophyta</taxon>
        <taxon>Tracheophyta</taxon>
        <taxon>Spermatophyta</taxon>
        <taxon>Magnoliopsida</taxon>
        <taxon>Liliopsida</taxon>
        <taxon>Poales</taxon>
        <taxon>Poaceae</taxon>
        <taxon>PACMAD clade</taxon>
        <taxon>Panicoideae</taxon>
        <taxon>Andropogonodae</taxon>
        <taxon>Paspaleae</taxon>
        <taxon>Paspalinae</taxon>
        <taxon>Paspalum</taxon>
    </lineage>
</organism>
<evidence type="ECO:0000313" key="2">
    <source>
        <dbReference type="EMBL" id="WVZ66261.1"/>
    </source>
</evidence>
<name>A0AAQ3WM48_PASNO</name>